<dbReference type="GO" id="GO:0005634">
    <property type="term" value="C:nucleus"/>
    <property type="evidence" value="ECO:0007669"/>
    <property type="project" value="TreeGrafter"/>
</dbReference>
<evidence type="ECO:0000256" key="1">
    <source>
        <dbReference type="ARBA" id="ARBA00020047"/>
    </source>
</evidence>
<dbReference type="Gene3D" id="1.20.1440.170">
    <property type="entry name" value="Translation machinery-associated protein 16-like"/>
    <property type="match status" value="1"/>
</dbReference>
<organism evidence="6 7">
    <name type="scientific">Equus asinus</name>
    <name type="common">Donkey</name>
    <name type="synonym">Equus africanus asinus</name>
    <dbReference type="NCBI Taxonomy" id="9793"/>
    <lineage>
        <taxon>Eukaryota</taxon>
        <taxon>Metazoa</taxon>
        <taxon>Chordata</taxon>
        <taxon>Craniata</taxon>
        <taxon>Vertebrata</taxon>
        <taxon>Euteleostomi</taxon>
        <taxon>Mammalia</taxon>
        <taxon>Eutheria</taxon>
        <taxon>Laurasiatheria</taxon>
        <taxon>Perissodactyla</taxon>
        <taxon>Equidae</taxon>
        <taxon>Equus</taxon>
    </lineage>
</organism>
<dbReference type="FunFam" id="1.20.1440.170:FF:000001">
    <property type="entry name" value="Translation machinery-associated 16 homolog"/>
    <property type="match status" value="1"/>
</dbReference>
<reference evidence="6" key="3">
    <citation type="submission" date="2025-09" db="UniProtKB">
        <authorList>
            <consortium name="Ensembl"/>
        </authorList>
    </citation>
    <scope>IDENTIFICATION</scope>
</reference>
<accession>A0A9L0IP73</accession>
<evidence type="ECO:0000256" key="3">
    <source>
        <dbReference type="ARBA" id="ARBA00034127"/>
    </source>
</evidence>
<feature type="compositionally biased region" description="Low complexity" evidence="5">
    <location>
        <begin position="110"/>
        <end position="127"/>
    </location>
</feature>
<dbReference type="PANTHER" id="PTHR13349:SF2">
    <property type="entry name" value="TRANSLATION MACHINERY-ASSOCIATED PROTEIN 16"/>
    <property type="match status" value="1"/>
</dbReference>
<feature type="compositionally biased region" description="Basic and acidic residues" evidence="5">
    <location>
        <begin position="97"/>
        <end position="108"/>
    </location>
</feature>
<dbReference type="InterPro" id="IPR038356">
    <property type="entry name" value="Tma16_sf"/>
</dbReference>
<evidence type="ECO:0000313" key="6">
    <source>
        <dbReference type="Ensembl" id="ENSEASP00005042766.1"/>
    </source>
</evidence>
<comment type="similarity">
    <text evidence="3">Belongs to the TMA16 family.</text>
</comment>
<dbReference type="PANTHER" id="PTHR13349">
    <property type="entry name" value="TRANSLATION MACHINERY-ASSOCIATED PROTEIN 16"/>
    <property type="match status" value="1"/>
</dbReference>
<name>A0A9L0IP73_EQUAS</name>
<sequence>MCDVTQPKAPKGKTVGWEKKVIHPYSRKADQIMREAHRQEKNERLKNEEELRLNLVDEKLQWFQNHFDPQKVGYSKKDACELTDRCLNRFNSEQEQTELHNSIKDRQGGRAVPRRQSASARRSVSNSGYEGYKDACGLEVPDAVNADNLKTLREQDFDLKKLPSTTMRKTCANDALPKKCWKKTVTTVDKDLEELELKDDSALNALDAEMTSVA</sequence>
<dbReference type="InterPro" id="IPR021346">
    <property type="entry name" value="Tma16"/>
</dbReference>
<dbReference type="AlphaFoldDB" id="A0A9L0IP73"/>
<feature type="region of interest" description="Disordered" evidence="5">
    <location>
        <begin position="94"/>
        <end position="128"/>
    </location>
</feature>
<dbReference type="Ensembl" id="ENSEAST00005058975.1">
    <property type="protein sequence ID" value="ENSEASP00005042766.1"/>
    <property type="gene ID" value="ENSEASG00005037960.1"/>
</dbReference>
<evidence type="ECO:0000313" key="7">
    <source>
        <dbReference type="Proteomes" id="UP000694387"/>
    </source>
</evidence>
<reference evidence="6" key="2">
    <citation type="submission" date="2025-08" db="UniProtKB">
        <authorList>
            <consortium name="Ensembl"/>
        </authorList>
    </citation>
    <scope>IDENTIFICATION</scope>
</reference>
<evidence type="ECO:0000256" key="5">
    <source>
        <dbReference type="SAM" id="MobiDB-lite"/>
    </source>
</evidence>
<evidence type="ECO:0000256" key="4">
    <source>
        <dbReference type="ARBA" id="ARBA00034132"/>
    </source>
</evidence>
<proteinExistence type="inferred from homology"/>
<comment type="subunit">
    <text evidence="4">Associates with pre-60S ribosomal particles.</text>
</comment>
<evidence type="ECO:0000256" key="2">
    <source>
        <dbReference type="ARBA" id="ARBA00034079"/>
    </source>
</evidence>
<dbReference type="Proteomes" id="UP000694387">
    <property type="component" value="Chromosome 13"/>
</dbReference>
<protein>
    <recommendedName>
        <fullName evidence="1">Translation machinery-associated protein 16</fullName>
    </recommendedName>
</protein>
<reference evidence="6 7" key="1">
    <citation type="journal article" date="2020" name="Nat. Commun.">
        <title>Donkey genomes provide new insights into domestication and selection for coat color.</title>
        <authorList>
            <person name="Wang"/>
            <person name="C."/>
            <person name="Li"/>
            <person name="H."/>
            <person name="Guo"/>
            <person name="Y."/>
            <person name="Huang"/>
            <person name="J."/>
            <person name="Sun"/>
            <person name="Y."/>
            <person name="Min"/>
            <person name="J."/>
            <person name="Wang"/>
            <person name="J."/>
            <person name="Fang"/>
            <person name="X."/>
            <person name="Zhao"/>
            <person name="Z."/>
            <person name="Wang"/>
            <person name="S."/>
            <person name="Zhang"/>
            <person name="Y."/>
            <person name="Liu"/>
            <person name="Q."/>
            <person name="Jiang"/>
            <person name="Q."/>
            <person name="Wang"/>
            <person name="X."/>
            <person name="Guo"/>
            <person name="Y."/>
            <person name="Yang"/>
            <person name="C."/>
            <person name="Wang"/>
            <person name="Y."/>
            <person name="Tian"/>
            <person name="F."/>
            <person name="Zhuang"/>
            <person name="G."/>
            <person name="Fan"/>
            <person name="Y."/>
            <person name="Gao"/>
            <person name="Q."/>
            <person name="Li"/>
            <person name="Y."/>
            <person name="Ju"/>
            <person name="Z."/>
            <person name="Li"/>
            <person name="J."/>
            <person name="Li"/>
            <person name="R."/>
            <person name="Hou"/>
            <person name="M."/>
            <person name="Yang"/>
            <person name="G."/>
            <person name="Liu"/>
            <person name="G."/>
            <person name="Liu"/>
            <person name="W."/>
            <person name="Guo"/>
            <person name="J."/>
            <person name="Pan"/>
            <person name="S."/>
            <person name="Fan"/>
            <person name="G."/>
            <person name="Zhang"/>
            <person name="W."/>
            <person name="Zhang"/>
            <person name="R."/>
            <person name="Yu"/>
            <person name="J."/>
            <person name="Zhang"/>
            <person name="X."/>
            <person name="Yin"/>
            <person name="Q."/>
            <person name="Ji"/>
            <person name="C."/>
            <person name="Jin"/>
            <person name="Y."/>
            <person name="Yue"/>
            <person name="G."/>
            <person name="Liu"/>
            <person name="M."/>
            <person name="Xu"/>
            <person name="J."/>
            <person name="Liu"/>
            <person name="S."/>
            <person name="Jordana"/>
            <person name="J."/>
            <person name="Noce"/>
            <person name="A."/>
            <person name="Amills"/>
            <person name="M."/>
            <person name="Wu"/>
            <person name="D.D."/>
            <person name="Li"/>
            <person name="S."/>
            <person name="Zhou"/>
            <person name="X. and Zhong"/>
            <person name="J."/>
        </authorList>
    </citation>
    <scope>NUCLEOTIDE SEQUENCE [LARGE SCALE GENOMIC DNA]</scope>
</reference>
<dbReference type="GeneTree" id="ENSGT00390000004179"/>
<dbReference type="Pfam" id="PF11176">
    <property type="entry name" value="Tma16"/>
    <property type="match status" value="1"/>
</dbReference>
<keyword evidence="7" id="KW-1185">Reference proteome</keyword>
<comment type="function">
    <text evidence="2">Involved in the biogenesis of the 60S ribosomal subunit in the nucleus.</text>
</comment>